<protein>
    <submittedName>
        <fullName evidence="7">Odorant-binding protein 28</fullName>
    </submittedName>
</protein>
<evidence type="ECO:0000256" key="3">
    <source>
        <dbReference type="ARBA" id="ARBA00022448"/>
    </source>
</evidence>
<evidence type="ECO:0000256" key="4">
    <source>
        <dbReference type="ARBA" id="ARBA00022525"/>
    </source>
</evidence>
<keyword evidence="4" id="KW-0964">Secreted</keyword>
<name>A0A7D0PAF6_9DIPT</name>
<feature type="signal peptide" evidence="5">
    <location>
        <begin position="1"/>
        <end position="17"/>
    </location>
</feature>
<organism evidence="7">
    <name type="scientific">Propsilocerus akamusi</name>
    <dbReference type="NCBI Taxonomy" id="903466"/>
    <lineage>
        <taxon>Eukaryota</taxon>
        <taxon>Metazoa</taxon>
        <taxon>Ecdysozoa</taxon>
        <taxon>Arthropoda</taxon>
        <taxon>Hexapoda</taxon>
        <taxon>Insecta</taxon>
        <taxon>Pterygota</taxon>
        <taxon>Neoptera</taxon>
        <taxon>Endopterygota</taxon>
        <taxon>Diptera</taxon>
        <taxon>Nematocera</taxon>
        <taxon>Chironomoidea</taxon>
        <taxon>Chironomidae</taxon>
        <taxon>Propsilocerus</taxon>
    </lineage>
</organism>
<dbReference type="Pfam" id="PF22651">
    <property type="entry name" value="OBP47_like"/>
    <property type="match status" value="1"/>
</dbReference>
<sequence length="186" mass="20241">MLNNFVILLCIFGSTLAGPPPPECMEGTKTAKKFADCCKFPEVIDSGIFEKCEKDFPKPPMTGLPKGCCMSECVLNTTGILVNKVFDKAAAEKVLTTKLTTDAEKKIMKDALEYCVKESANMKKDFDDMAKGVAPGEVACNMISGFMIGCVHGQIYKNCPADKYSKDVADCVTIKSYVDKCGFLQP</sequence>
<dbReference type="PANTHER" id="PTHR21066">
    <property type="entry name" value="ODORANT-BINDING PROTEIN 59A-RELATED"/>
    <property type="match status" value="1"/>
</dbReference>
<evidence type="ECO:0000256" key="1">
    <source>
        <dbReference type="ARBA" id="ARBA00004613"/>
    </source>
</evidence>
<feature type="chain" id="PRO_5028429340" evidence="5">
    <location>
        <begin position="18"/>
        <end position="186"/>
    </location>
</feature>
<dbReference type="EMBL" id="MN133019">
    <property type="protein sequence ID" value="QGW50692.1"/>
    <property type="molecule type" value="mRNA"/>
</dbReference>
<evidence type="ECO:0000256" key="2">
    <source>
        <dbReference type="ARBA" id="ARBA00008098"/>
    </source>
</evidence>
<dbReference type="InterPro" id="IPR052295">
    <property type="entry name" value="Odorant-binding_protein"/>
</dbReference>
<dbReference type="SMR" id="A0A7D0PAF6"/>
<dbReference type="InterPro" id="IPR054577">
    <property type="entry name" value="OBP47-like_dom"/>
</dbReference>
<comment type="similarity">
    <text evidence="2">Belongs to the PBP/GOBP family.</text>
</comment>
<proteinExistence type="evidence at transcript level"/>
<accession>A0A7D0PAF6</accession>
<reference evidence="7" key="1">
    <citation type="submission" date="2019-07" db="EMBL/GenBank/DDBJ databases">
        <title>Identification and Expression Pattern of Chemosensory Genes from the Transcriptome of the Propsilocerus akamusi.</title>
        <authorList>
            <person name="Yan C."/>
            <person name="Pan L."/>
        </authorList>
    </citation>
    <scope>NUCLEOTIDE SEQUENCE</scope>
</reference>
<dbReference type="AlphaFoldDB" id="A0A7D0PAF6"/>
<dbReference type="Gene3D" id="1.10.238.270">
    <property type="match status" value="1"/>
</dbReference>
<dbReference type="PANTHER" id="PTHR21066:SF3">
    <property type="entry name" value="IP02236P"/>
    <property type="match status" value="1"/>
</dbReference>
<evidence type="ECO:0000313" key="7">
    <source>
        <dbReference type="EMBL" id="QGW50692.1"/>
    </source>
</evidence>
<dbReference type="GO" id="GO:0005576">
    <property type="term" value="C:extracellular region"/>
    <property type="evidence" value="ECO:0007669"/>
    <property type="project" value="UniProtKB-SubCell"/>
</dbReference>
<evidence type="ECO:0000256" key="5">
    <source>
        <dbReference type="SAM" id="SignalP"/>
    </source>
</evidence>
<feature type="domain" description="OBP47-like" evidence="6">
    <location>
        <begin position="41"/>
        <end position="177"/>
    </location>
</feature>
<comment type="subcellular location">
    <subcellularLocation>
        <location evidence="1">Secreted</location>
    </subcellularLocation>
</comment>
<keyword evidence="5" id="KW-0732">Signal</keyword>
<keyword evidence="3" id="KW-0813">Transport</keyword>
<evidence type="ECO:0000259" key="6">
    <source>
        <dbReference type="Pfam" id="PF22651"/>
    </source>
</evidence>